<dbReference type="InterPro" id="IPR002889">
    <property type="entry name" value="WSC_carb-bd"/>
</dbReference>
<feature type="transmembrane region" description="Helical" evidence="2">
    <location>
        <begin position="189"/>
        <end position="214"/>
    </location>
</feature>
<evidence type="ECO:0000256" key="1">
    <source>
        <dbReference type="SAM" id="MobiDB-lite"/>
    </source>
</evidence>
<keyword evidence="2" id="KW-0812">Transmembrane</keyword>
<feature type="chain" id="PRO_5009519662" description="WSC domain-containing protein" evidence="3">
    <location>
        <begin position="21"/>
        <end position="282"/>
    </location>
</feature>
<feature type="signal peptide" evidence="3">
    <location>
        <begin position="1"/>
        <end position="20"/>
    </location>
</feature>
<evidence type="ECO:0000259" key="4">
    <source>
        <dbReference type="PROSITE" id="PS51212"/>
    </source>
</evidence>
<gene>
    <name evidence="5" type="ORF">PENARI_c007G06373</name>
</gene>
<comment type="caution">
    <text evidence="5">The sequence shown here is derived from an EMBL/GenBank/DDBJ whole genome shotgun (WGS) entry which is preliminary data.</text>
</comment>
<dbReference type="GeneID" id="34575714"/>
<sequence>MPISLTLSSLLLAAALGVIGTHNGFSERASPAMTYVGCYSSSDGLTNRTSYIYQSFGWCLNECIKTDAATFALRGHDCLCGTKLPPPSAMVPKGQCNQACPGFSSDICMLPSSDSSSLPPLADEFVRCTGGSDNLYSVYTTGRGGTIAVNESSPTSTSSASTTSKTNSPAISNQSTDGADDTQKRHSNVALIAGVVGGACGGAALVGIAFFFFWRSRKKRNAQARVDDTDGYYGDGDFCQEASRADSRLDGSYLAECRKVNGSIDDFHDYSRRVLQKDENQC</sequence>
<dbReference type="AlphaFoldDB" id="A0A1F5LKK7"/>
<keyword evidence="2" id="KW-1133">Transmembrane helix</keyword>
<protein>
    <recommendedName>
        <fullName evidence="4">WSC domain-containing protein</fullName>
    </recommendedName>
</protein>
<dbReference type="SMART" id="SM00321">
    <property type="entry name" value="WSC"/>
    <property type="match status" value="1"/>
</dbReference>
<proteinExistence type="predicted"/>
<evidence type="ECO:0000313" key="6">
    <source>
        <dbReference type="Proteomes" id="UP000177622"/>
    </source>
</evidence>
<feature type="domain" description="WSC" evidence="4">
    <location>
        <begin position="32"/>
        <end position="122"/>
    </location>
</feature>
<evidence type="ECO:0000313" key="5">
    <source>
        <dbReference type="EMBL" id="OGE53744.1"/>
    </source>
</evidence>
<dbReference type="STRING" id="1835702.A0A1F5LKK7"/>
<organism evidence="5 6">
    <name type="scientific">Penicillium arizonense</name>
    <dbReference type="NCBI Taxonomy" id="1835702"/>
    <lineage>
        <taxon>Eukaryota</taxon>
        <taxon>Fungi</taxon>
        <taxon>Dikarya</taxon>
        <taxon>Ascomycota</taxon>
        <taxon>Pezizomycotina</taxon>
        <taxon>Eurotiomycetes</taxon>
        <taxon>Eurotiomycetidae</taxon>
        <taxon>Eurotiales</taxon>
        <taxon>Aspergillaceae</taxon>
        <taxon>Penicillium</taxon>
    </lineage>
</organism>
<keyword evidence="2" id="KW-0472">Membrane</keyword>
<dbReference type="RefSeq" id="XP_022489181.1">
    <property type="nucleotide sequence ID" value="XM_022630980.1"/>
</dbReference>
<evidence type="ECO:0000256" key="2">
    <source>
        <dbReference type="SAM" id="Phobius"/>
    </source>
</evidence>
<reference evidence="5 6" key="1">
    <citation type="journal article" date="2016" name="Sci. Rep.">
        <title>Penicillium arizonense, a new, genome sequenced fungal species, reveals a high chemical diversity in secreted metabolites.</title>
        <authorList>
            <person name="Grijseels S."/>
            <person name="Nielsen J.C."/>
            <person name="Randelovic M."/>
            <person name="Nielsen J."/>
            <person name="Nielsen K.F."/>
            <person name="Workman M."/>
            <person name="Frisvad J.C."/>
        </authorList>
    </citation>
    <scope>NUCLEOTIDE SEQUENCE [LARGE SCALE GENOMIC DNA]</scope>
    <source>
        <strain evidence="5 6">CBS 141311</strain>
    </source>
</reference>
<dbReference type="PROSITE" id="PS51212">
    <property type="entry name" value="WSC"/>
    <property type="match status" value="1"/>
</dbReference>
<accession>A0A1F5LKK7</accession>
<evidence type="ECO:0000256" key="3">
    <source>
        <dbReference type="SAM" id="SignalP"/>
    </source>
</evidence>
<keyword evidence="6" id="KW-1185">Reference proteome</keyword>
<feature type="compositionally biased region" description="Low complexity" evidence="1">
    <location>
        <begin position="152"/>
        <end position="168"/>
    </location>
</feature>
<dbReference type="Proteomes" id="UP000177622">
    <property type="component" value="Unassembled WGS sequence"/>
</dbReference>
<name>A0A1F5LKK7_PENAI</name>
<feature type="region of interest" description="Disordered" evidence="1">
    <location>
        <begin position="147"/>
        <end position="183"/>
    </location>
</feature>
<dbReference type="EMBL" id="LXJU01000007">
    <property type="protein sequence ID" value="OGE53744.1"/>
    <property type="molecule type" value="Genomic_DNA"/>
</dbReference>
<dbReference type="OrthoDB" id="2019572at2759"/>
<keyword evidence="3" id="KW-0732">Signal</keyword>
<dbReference type="Pfam" id="PF01822">
    <property type="entry name" value="WSC"/>
    <property type="match status" value="1"/>
</dbReference>